<feature type="compositionally biased region" description="Low complexity" evidence="1">
    <location>
        <begin position="115"/>
        <end position="137"/>
    </location>
</feature>
<keyword evidence="3" id="KW-1185">Reference proteome</keyword>
<feature type="compositionally biased region" description="Polar residues" evidence="1">
    <location>
        <begin position="139"/>
        <end position="149"/>
    </location>
</feature>
<evidence type="ECO:0000313" key="3">
    <source>
        <dbReference type="Proteomes" id="UP001596208"/>
    </source>
</evidence>
<proteinExistence type="predicted"/>
<dbReference type="RefSeq" id="WP_065848054.1">
    <property type="nucleotide sequence ID" value="NZ_JBFADZ010000002.1"/>
</dbReference>
<sequence>MTDAAFVTPEIERLAEAVRGGAEPEGAERARTAFREAFSAPEAVGSQRPRRRDDWRPVRVRSSARVPLKVALGAALASMTLGGVALAAGTGILPGPFDDADTPERRPEPSPVVDAPRAPAGTAPAGTATGGTSEPTGRSLPSPTSSASGTAHDALPVQHVALCRVWSKEDHRHQGAAFRKLADAAGGEGAVDAYCATLDPPRPAKTTRSAPDRSRERPVASPSKGRSAEHANGGNGQS</sequence>
<evidence type="ECO:0000256" key="1">
    <source>
        <dbReference type="SAM" id="MobiDB-lite"/>
    </source>
</evidence>
<dbReference type="Proteomes" id="UP001596208">
    <property type="component" value="Unassembled WGS sequence"/>
</dbReference>
<protein>
    <submittedName>
        <fullName evidence="2">Uncharacterized protein</fullName>
    </submittedName>
</protein>
<feature type="region of interest" description="Disordered" evidence="1">
    <location>
        <begin position="95"/>
        <end position="154"/>
    </location>
</feature>
<accession>A0ABW0B0W7</accession>
<evidence type="ECO:0000313" key="2">
    <source>
        <dbReference type="EMBL" id="MFC5170863.1"/>
    </source>
</evidence>
<gene>
    <name evidence="2" type="ORF">ACFPRK_09710</name>
</gene>
<dbReference type="EMBL" id="JBHSKI010000003">
    <property type="protein sequence ID" value="MFC5170863.1"/>
    <property type="molecule type" value="Genomic_DNA"/>
</dbReference>
<feature type="region of interest" description="Disordered" evidence="1">
    <location>
        <begin position="194"/>
        <end position="238"/>
    </location>
</feature>
<name>A0ABW0B0W7_9ACTN</name>
<comment type="caution">
    <text evidence="2">The sequence shown here is derived from an EMBL/GenBank/DDBJ whole genome shotgun (WGS) entry which is preliminary data.</text>
</comment>
<reference evidence="3" key="1">
    <citation type="journal article" date="2019" name="Int. J. Syst. Evol. Microbiol.">
        <title>The Global Catalogue of Microorganisms (GCM) 10K type strain sequencing project: providing services to taxonomists for standard genome sequencing and annotation.</title>
        <authorList>
            <consortium name="The Broad Institute Genomics Platform"/>
            <consortium name="The Broad Institute Genome Sequencing Center for Infectious Disease"/>
            <person name="Wu L."/>
            <person name="Ma J."/>
        </authorList>
    </citation>
    <scope>NUCLEOTIDE SEQUENCE [LARGE SCALE GENOMIC DNA]</scope>
    <source>
        <strain evidence="3">CGMCC 4.1721</strain>
    </source>
</reference>
<feature type="region of interest" description="Disordered" evidence="1">
    <location>
        <begin position="38"/>
        <end position="60"/>
    </location>
</feature>
<organism evidence="2 3">
    <name type="scientific">Streptomyces mutomycini</name>
    <dbReference type="NCBI Taxonomy" id="284036"/>
    <lineage>
        <taxon>Bacteria</taxon>
        <taxon>Bacillati</taxon>
        <taxon>Actinomycetota</taxon>
        <taxon>Actinomycetes</taxon>
        <taxon>Kitasatosporales</taxon>
        <taxon>Streptomycetaceae</taxon>
        <taxon>Streptomyces</taxon>
    </lineage>
</organism>